<dbReference type="SUPFAM" id="SSF47336">
    <property type="entry name" value="ACP-like"/>
    <property type="match status" value="1"/>
</dbReference>
<dbReference type="SMART" id="SM00823">
    <property type="entry name" value="PKS_PP"/>
    <property type="match status" value="1"/>
</dbReference>
<dbReference type="Gene3D" id="1.10.1200.10">
    <property type="entry name" value="ACP-like"/>
    <property type="match status" value="1"/>
</dbReference>
<evidence type="ECO:0000256" key="2">
    <source>
        <dbReference type="ARBA" id="ARBA00022553"/>
    </source>
</evidence>
<dbReference type="SMART" id="SM01294">
    <property type="entry name" value="PKS_PP_betabranch"/>
    <property type="match status" value="1"/>
</dbReference>
<evidence type="ECO:0000256" key="1">
    <source>
        <dbReference type="ARBA" id="ARBA00022450"/>
    </source>
</evidence>
<dbReference type="Proteomes" id="UP000536624">
    <property type="component" value="Unassembled WGS sequence"/>
</dbReference>
<dbReference type="PANTHER" id="PTHR43775:SF51">
    <property type="entry name" value="INACTIVE PHENOLPHTHIOCEROL SYNTHESIS POLYKETIDE SYNTHASE TYPE I PKS1-RELATED"/>
    <property type="match status" value="1"/>
</dbReference>
<dbReference type="InterPro" id="IPR020806">
    <property type="entry name" value="PKS_PP-bd"/>
</dbReference>
<evidence type="ECO:0000313" key="6">
    <source>
        <dbReference type="EMBL" id="NIY70586.1"/>
    </source>
</evidence>
<feature type="domain" description="Carrier" evidence="5">
    <location>
        <begin position="101"/>
        <end position="176"/>
    </location>
</feature>
<proteinExistence type="predicted"/>
<keyword evidence="2" id="KW-0597">Phosphoprotein</keyword>
<keyword evidence="1" id="KW-0596">Phosphopantetheine</keyword>
<evidence type="ECO:0000256" key="3">
    <source>
        <dbReference type="ARBA" id="ARBA00022679"/>
    </source>
</evidence>
<accession>A0A7X5XEP3</accession>
<keyword evidence="3" id="KW-0808">Transferase</keyword>
<evidence type="ECO:0000259" key="5">
    <source>
        <dbReference type="PROSITE" id="PS50075"/>
    </source>
</evidence>
<dbReference type="Gene3D" id="3.40.50.720">
    <property type="entry name" value="NAD(P)-binding Rossmann-like Domain"/>
    <property type="match status" value="1"/>
</dbReference>
<dbReference type="InterPro" id="IPR036736">
    <property type="entry name" value="ACP-like_sf"/>
</dbReference>
<protein>
    <submittedName>
        <fullName evidence="6">Beta-ketoacyl synthase</fullName>
    </submittedName>
</protein>
<comment type="caution">
    <text evidence="6">The sequence shown here is derived from an EMBL/GenBank/DDBJ whole genome shotgun (WGS) entry which is preliminary data.</text>
</comment>
<evidence type="ECO:0000313" key="7">
    <source>
        <dbReference type="Proteomes" id="UP000536624"/>
    </source>
</evidence>
<name>A0A7X5XEP3_STRMQ</name>
<dbReference type="GO" id="GO:0004312">
    <property type="term" value="F:fatty acid synthase activity"/>
    <property type="evidence" value="ECO:0007669"/>
    <property type="project" value="TreeGrafter"/>
</dbReference>
<evidence type="ECO:0000256" key="4">
    <source>
        <dbReference type="ARBA" id="ARBA00023268"/>
    </source>
</evidence>
<dbReference type="PANTHER" id="PTHR43775">
    <property type="entry name" value="FATTY ACID SYNTHASE"/>
    <property type="match status" value="1"/>
</dbReference>
<dbReference type="GO" id="GO:0031177">
    <property type="term" value="F:phosphopantetheine binding"/>
    <property type="evidence" value="ECO:0007669"/>
    <property type="project" value="InterPro"/>
</dbReference>
<dbReference type="EMBL" id="JAALLH010000002">
    <property type="protein sequence ID" value="NIY70586.1"/>
    <property type="molecule type" value="Genomic_DNA"/>
</dbReference>
<dbReference type="InterPro" id="IPR009081">
    <property type="entry name" value="PP-bd_ACP"/>
</dbReference>
<dbReference type="PROSITE" id="PS00012">
    <property type="entry name" value="PHOSPHOPANTETHEINE"/>
    <property type="match status" value="1"/>
</dbReference>
<dbReference type="InterPro" id="IPR006162">
    <property type="entry name" value="Ppantetheine_attach_site"/>
</dbReference>
<dbReference type="GO" id="GO:0017000">
    <property type="term" value="P:antibiotic biosynthetic process"/>
    <property type="evidence" value="ECO:0007669"/>
    <property type="project" value="UniProtKB-ARBA"/>
</dbReference>
<keyword evidence="4" id="KW-0511">Multifunctional enzyme</keyword>
<dbReference type="InterPro" id="IPR050091">
    <property type="entry name" value="PKS_NRPS_Biosynth_Enz"/>
</dbReference>
<organism evidence="6 7">
    <name type="scientific">Streptomyces malaysiensis</name>
    <dbReference type="NCBI Taxonomy" id="92644"/>
    <lineage>
        <taxon>Bacteria</taxon>
        <taxon>Bacillati</taxon>
        <taxon>Actinomycetota</taxon>
        <taxon>Actinomycetes</taxon>
        <taxon>Kitasatosporales</taxon>
        <taxon>Streptomycetaceae</taxon>
        <taxon>Streptomyces</taxon>
        <taxon>Streptomyces violaceusniger group</taxon>
    </lineage>
</organism>
<dbReference type="AlphaFoldDB" id="A0A7X5XEP3"/>
<dbReference type="PROSITE" id="PS50075">
    <property type="entry name" value="CARRIER"/>
    <property type="match status" value="1"/>
</dbReference>
<dbReference type="Pfam" id="PF00550">
    <property type="entry name" value="PP-binding"/>
    <property type="match status" value="1"/>
</dbReference>
<sequence length="258" mass="27839">MTGGLGVVDRRRMSRNGMRALSSAEGTVLFDRALAGGEALVVPARLDLPALRARARAEGGVAPFLSRLVRVPQRAMADNALSEVPELGHRLSGLDSGEREGFLLDLVRSQVAGVLGHQGGEGIEPERAFKDLGFDSLTAVELRNRLNQATGLRLPATLVFDHPTPLALTELLHTELLPEHDQEIPLVLEELDRLEAALAAGITDDDVQDTVRTRLQGLLWRLSDGPTSAAVDVTNGRAFDPTTDEEMFDLIDKELGTS</sequence>
<dbReference type="FunFam" id="1.10.1200.10:FF:000007">
    <property type="entry name" value="Probable polyketide synthase pks17"/>
    <property type="match status" value="1"/>
</dbReference>
<gene>
    <name evidence="6" type="ORF">SMALB_8717</name>
</gene>
<dbReference type="GO" id="GO:0006633">
    <property type="term" value="P:fatty acid biosynthetic process"/>
    <property type="evidence" value="ECO:0007669"/>
    <property type="project" value="TreeGrafter"/>
</dbReference>
<reference evidence="6 7" key="1">
    <citation type="submission" date="2020-02" db="EMBL/GenBank/DDBJ databases">
        <title>Streptomyces malaysiensis DSM14702 (JHCC583434, PFL_A843) Genome sequencing and assembly.</title>
        <authorList>
            <person name="Samborskyy M."/>
        </authorList>
    </citation>
    <scope>NUCLEOTIDE SEQUENCE [LARGE SCALE GENOMIC DNA]</scope>
    <source>
        <strain evidence="6 7">DSM 14702</strain>
    </source>
</reference>